<evidence type="ECO:0000256" key="9">
    <source>
        <dbReference type="ARBA" id="ARBA00023012"/>
    </source>
</evidence>
<dbReference type="CDD" id="cd06225">
    <property type="entry name" value="HAMP"/>
    <property type="match status" value="1"/>
</dbReference>
<evidence type="ECO:0000256" key="7">
    <source>
        <dbReference type="ARBA" id="ARBA00022777"/>
    </source>
</evidence>
<dbReference type="PANTHER" id="PTHR45436:SF5">
    <property type="entry name" value="SENSOR HISTIDINE KINASE TRCS"/>
    <property type="match status" value="1"/>
</dbReference>
<dbReference type="PRINTS" id="PR00344">
    <property type="entry name" value="BCTRLSENSOR"/>
</dbReference>
<feature type="transmembrane region" description="Helical" evidence="11">
    <location>
        <begin position="159"/>
        <end position="185"/>
    </location>
</feature>
<reference evidence="14 15" key="1">
    <citation type="journal article" date="2012" name="J. Bacteriol.">
        <title>Genome sequence of the pathogenic Herbaspirillum seropedicae strain Os34, isolated from rice roots.</title>
        <authorList>
            <person name="Ye W."/>
            <person name="Ye S."/>
            <person name="Liu J."/>
            <person name="Chang S."/>
            <person name="Chen M."/>
            <person name="Zhu B."/>
            <person name="Guo L."/>
            <person name="An Q."/>
        </authorList>
    </citation>
    <scope>NUCLEOTIDE SEQUENCE [LARGE SCALE GENOMIC DNA]</scope>
    <source>
        <strain evidence="14 15">Os34</strain>
    </source>
</reference>
<dbReference type="GO" id="GO:0000155">
    <property type="term" value="F:phosphorelay sensor kinase activity"/>
    <property type="evidence" value="ECO:0007669"/>
    <property type="project" value="InterPro"/>
</dbReference>
<dbReference type="SUPFAM" id="SSF47384">
    <property type="entry name" value="Homodimeric domain of signal transducing histidine kinase"/>
    <property type="match status" value="1"/>
</dbReference>
<dbReference type="PROSITE" id="PS50885">
    <property type="entry name" value="HAMP"/>
    <property type="match status" value="1"/>
</dbReference>
<accession>A0A6M3ZU49</accession>
<dbReference type="SUPFAM" id="SSF55874">
    <property type="entry name" value="ATPase domain of HSP90 chaperone/DNA topoisomerase II/histidine kinase"/>
    <property type="match status" value="1"/>
</dbReference>
<dbReference type="AlphaFoldDB" id="A0A6M3ZU49"/>
<evidence type="ECO:0000256" key="4">
    <source>
        <dbReference type="ARBA" id="ARBA00022553"/>
    </source>
</evidence>
<organism evidence="14 15">
    <name type="scientific">Herbaspirillum rubrisubalbicans Os34</name>
    <dbReference type="NCBI Taxonomy" id="1235827"/>
    <lineage>
        <taxon>Bacteria</taxon>
        <taxon>Pseudomonadati</taxon>
        <taxon>Pseudomonadota</taxon>
        <taxon>Betaproteobacteria</taxon>
        <taxon>Burkholderiales</taxon>
        <taxon>Oxalobacteraceae</taxon>
        <taxon>Herbaspirillum</taxon>
    </lineage>
</organism>
<dbReference type="InterPro" id="IPR003661">
    <property type="entry name" value="HisK_dim/P_dom"/>
</dbReference>
<dbReference type="Proteomes" id="UP000501648">
    <property type="component" value="Chromosome"/>
</dbReference>
<evidence type="ECO:0000259" key="13">
    <source>
        <dbReference type="PROSITE" id="PS50885"/>
    </source>
</evidence>
<keyword evidence="6 11" id="KW-0812">Transmembrane</keyword>
<evidence type="ECO:0000256" key="1">
    <source>
        <dbReference type="ARBA" id="ARBA00000085"/>
    </source>
</evidence>
<dbReference type="InterPro" id="IPR036097">
    <property type="entry name" value="HisK_dim/P_sf"/>
</dbReference>
<dbReference type="InterPro" id="IPR036890">
    <property type="entry name" value="HATPase_C_sf"/>
</dbReference>
<feature type="transmembrane region" description="Helical" evidence="11">
    <location>
        <begin position="7"/>
        <end position="30"/>
    </location>
</feature>
<evidence type="ECO:0000313" key="14">
    <source>
        <dbReference type="EMBL" id="QJQ01042.1"/>
    </source>
</evidence>
<comment type="catalytic activity">
    <reaction evidence="1">
        <text>ATP + protein L-histidine = ADP + protein N-phospho-L-histidine.</text>
        <dbReference type="EC" id="2.7.13.3"/>
    </reaction>
</comment>
<dbReference type="SMART" id="SM00388">
    <property type="entry name" value="HisKA"/>
    <property type="match status" value="1"/>
</dbReference>
<proteinExistence type="predicted"/>
<name>A0A6M3ZU49_9BURK</name>
<evidence type="ECO:0000259" key="12">
    <source>
        <dbReference type="PROSITE" id="PS50109"/>
    </source>
</evidence>
<dbReference type="InterPro" id="IPR050428">
    <property type="entry name" value="TCS_sensor_his_kinase"/>
</dbReference>
<feature type="domain" description="Histidine kinase" evidence="12">
    <location>
        <begin position="248"/>
        <end position="465"/>
    </location>
</feature>
<dbReference type="CDD" id="cd00082">
    <property type="entry name" value="HisKA"/>
    <property type="match status" value="1"/>
</dbReference>
<dbReference type="Gene3D" id="6.10.340.10">
    <property type="match status" value="1"/>
</dbReference>
<keyword evidence="5" id="KW-0808">Transferase</keyword>
<sequence length="473" mass="50329">MGFRKRLLLVHLMAVVMIVTCAAATGWWLLSQSVRGQLDAALLALGETEAGLIAEGRDPSIHVHEPSPGTAPPSLVRLDRLVQIIDADGHILGRSNNLGAGTLPVSASLLKRLAQGQTVFETLPHASEEPLRMVSVPVRLGQQRYAVLVAGSLDDADHILGSAALLFAGLAVALLVALAAASALLTKRLFGTVDRIAAQARRISDANLGERLADPDSDDEIGHLVDTLNSMLARLERAFELQRNFTANAAHEIRSPLSRLRTEIELALRRPRSAQDYVATLQSCLDEVGGLTSMVEELLQLARLDAGQEGRSMECIGLDALVREALARWQGVAEARRIRLVLQAPQAVQARIGERAAMLVLNNLLDNAIKFSPPDSAIEVSVSSDASGATLVVADRGPGVAATDMGLLFERFYRGRASQVQQTSGAGLGLSIVRAVLEGYGASISLGNRSDGAGAECRLHFPTVADQDRCAPT</sequence>
<dbReference type="InterPro" id="IPR004358">
    <property type="entry name" value="Sig_transdc_His_kin-like_C"/>
</dbReference>
<dbReference type="PANTHER" id="PTHR45436">
    <property type="entry name" value="SENSOR HISTIDINE KINASE YKOH"/>
    <property type="match status" value="1"/>
</dbReference>
<dbReference type="SUPFAM" id="SSF158472">
    <property type="entry name" value="HAMP domain-like"/>
    <property type="match status" value="1"/>
</dbReference>
<evidence type="ECO:0000256" key="8">
    <source>
        <dbReference type="ARBA" id="ARBA00022989"/>
    </source>
</evidence>
<dbReference type="InterPro" id="IPR005467">
    <property type="entry name" value="His_kinase_dom"/>
</dbReference>
<comment type="subcellular location">
    <subcellularLocation>
        <location evidence="2">Membrane</location>
    </subcellularLocation>
</comment>
<dbReference type="SMART" id="SM00304">
    <property type="entry name" value="HAMP"/>
    <property type="match status" value="1"/>
</dbReference>
<dbReference type="InterPro" id="IPR003594">
    <property type="entry name" value="HATPase_dom"/>
</dbReference>
<protein>
    <recommendedName>
        <fullName evidence="3">histidine kinase</fullName>
        <ecNumber evidence="3">2.7.13.3</ecNumber>
    </recommendedName>
</protein>
<dbReference type="EC" id="2.7.13.3" evidence="3"/>
<gene>
    <name evidence="14" type="ORF">C798_12590</name>
</gene>
<feature type="domain" description="HAMP" evidence="13">
    <location>
        <begin position="187"/>
        <end position="240"/>
    </location>
</feature>
<evidence type="ECO:0000256" key="2">
    <source>
        <dbReference type="ARBA" id="ARBA00004370"/>
    </source>
</evidence>
<keyword evidence="7 14" id="KW-0418">Kinase</keyword>
<dbReference type="PROSITE" id="PS50109">
    <property type="entry name" value="HIS_KIN"/>
    <property type="match status" value="1"/>
</dbReference>
<evidence type="ECO:0000256" key="6">
    <source>
        <dbReference type="ARBA" id="ARBA00022692"/>
    </source>
</evidence>
<dbReference type="GO" id="GO:0005886">
    <property type="term" value="C:plasma membrane"/>
    <property type="evidence" value="ECO:0007669"/>
    <property type="project" value="TreeGrafter"/>
</dbReference>
<dbReference type="Gene3D" id="1.10.287.130">
    <property type="match status" value="1"/>
</dbReference>
<dbReference type="RefSeq" id="WP_017453423.1">
    <property type="nucleotide sequence ID" value="NZ_CP008956.1"/>
</dbReference>
<dbReference type="Pfam" id="PF00672">
    <property type="entry name" value="HAMP"/>
    <property type="match status" value="1"/>
</dbReference>
<dbReference type="Pfam" id="PF02518">
    <property type="entry name" value="HATPase_c"/>
    <property type="match status" value="1"/>
</dbReference>
<dbReference type="InterPro" id="IPR003660">
    <property type="entry name" value="HAMP_dom"/>
</dbReference>
<dbReference type="EMBL" id="CP008956">
    <property type="protein sequence ID" value="QJQ01042.1"/>
    <property type="molecule type" value="Genomic_DNA"/>
</dbReference>
<keyword evidence="9" id="KW-0902">Two-component regulatory system</keyword>
<keyword evidence="10 11" id="KW-0472">Membrane</keyword>
<dbReference type="SMART" id="SM00387">
    <property type="entry name" value="HATPase_c"/>
    <property type="match status" value="1"/>
</dbReference>
<dbReference type="Gene3D" id="3.30.565.10">
    <property type="entry name" value="Histidine kinase-like ATPase, C-terminal domain"/>
    <property type="match status" value="1"/>
</dbReference>
<evidence type="ECO:0000256" key="5">
    <source>
        <dbReference type="ARBA" id="ARBA00022679"/>
    </source>
</evidence>
<evidence type="ECO:0000256" key="11">
    <source>
        <dbReference type="SAM" id="Phobius"/>
    </source>
</evidence>
<dbReference type="Pfam" id="PF00512">
    <property type="entry name" value="HisKA"/>
    <property type="match status" value="1"/>
</dbReference>
<evidence type="ECO:0000313" key="15">
    <source>
        <dbReference type="Proteomes" id="UP000501648"/>
    </source>
</evidence>
<evidence type="ECO:0000256" key="3">
    <source>
        <dbReference type="ARBA" id="ARBA00012438"/>
    </source>
</evidence>
<keyword evidence="8 11" id="KW-1133">Transmembrane helix</keyword>
<evidence type="ECO:0000256" key="10">
    <source>
        <dbReference type="ARBA" id="ARBA00023136"/>
    </source>
</evidence>
<dbReference type="CDD" id="cd00075">
    <property type="entry name" value="HATPase"/>
    <property type="match status" value="1"/>
</dbReference>
<keyword evidence="4" id="KW-0597">Phosphoprotein</keyword>